<evidence type="ECO:0000313" key="1">
    <source>
        <dbReference type="EMBL" id="RLC37174.1"/>
    </source>
</evidence>
<name>A0A420ZCL8_UNCK3</name>
<dbReference type="EMBL" id="QMNG01000010">
    <property type="protein sequence ID" value="RLC37174.1"/>
    <property type="molecule type" value="Genomic_DNA"/>
</dbReference>
<dbReference type="Proteomes" id="UP000281261">
    <property type="component" value="Unassembled WGS sequence"/>
</dbReference>
<sequence>MSELRDWNFYLARGDWVVLQVNITSSFCRVVPKIWDWMGERDVPTCPVGSVQADCQQWDADYPYCATLLGQE</sequence>
<reference evidence="1 2" key="1">
    <citation type="submission" date="2018-06" db="EMBL/GenBank/DDBJ databases">
        <title>Extensive metabolic versatility and redundancy in microbially diverse, dynamic hydrothermal sediments.</title>
        <authorList>
            <person name="Dombrowski N."/>
            <person name="Teske A."/>
            <person name="Baker B.J."/>
        </authorList>
    </citation>
    <scope>NUCLEOTIDE SEQUENCE [LARGE SCALE GENOMIC DNA]</scope>
    <source>
        <strain evidence="1">B79_G16</strain>
    </source>
</reference>
<evidence type="ECO:0000313" key="2">
    <source>
        <dbReference type="Proteomes" id="UP000281261"/>
    </source>
</evidence>
<gene>
    <name evidence="1" type="ORF">DRH29_02860</name>
</gene>
<comment type="caution">
    <text evidence="1">The sequence shown here is derived from an EMBL/GenBank/DDBJ whole genome shotgun (WGS) entry which is preliminary data.</text>
</comment>
<dbReference type="AlphaFoldDB" id="A0A420ZCL8"/>
<proteinExistence type="predicted"/>
<protein>
    <submittedName>
        <fullName evidence="1">Uncharacterized protein</fullName>
    </submittedName>
</protein>
<accession>A0A420ZCL8</accession>
<organism evidence="1 2">
    <name type="scientific">candidate division Kazan bacterium</name>
    <dbReference type="NCBI Taxonomy" id="2202143"/>
    <lineage>
        <taxon>Bacteria</taxon>
        <taxon>Bacteria division Kazan-3B-28</taxon>
    </lineage>
</organism>